<organism evidence="2 3">
    <name type="scientific">Caerostris extrusa</name>
    <name type="common">Bark spider</name>
    <name type="synonym">Caerostris bankana</name>
    <dbReference type="NCBI Taxonomy" id="172846"/>
    <lineage>
        <taxon>Eukaryota</taxon>
        <taxon>Metazoa</taxon>
        <taxon>Ecdysozoa</taxon>
        <taxon>Arthropoda</taxon>
        <taxon>Chelicerata</taxon>
        <taxon>Arachnida</taxon>
        <taxon>Araneae</taxon>
        <taxon>Araneomorphae</taxon>
        <taxon>Entelegynae</taxon>
        <taxon>Araneoidea</taxon>
        <taxon>Araneidae</taxon>
        <taxon>Caerostris</taxon>
    </lineage>
</organism>
<feature type="transmembrane region" description="Helical" evidence="1">
    <location>
        <begin position="6"/>
        <end position="27"/>
    </location>
</feature>
<dbReference type="Proteomes" id="UP001054945">
    <property type="component" value="Unassembled WGS sequence"/>
</dbReference>
<dbReference type="EMBL" id="BPLR01015564">
    <property type="protein sequence ID" value="GIY76996.1"/>
    <property type="molecule type" value="Genomic_DNA"/>
</dbReference>
<protein>
    <submittedName>
        <fullName evidence="2">Uncharacterized protein</fullName>
    </submittedName>
</protein>
<evidence type="ECO:0000313" key="2">
    <source>
        <dbReference type="EMBL" id="GIY76996.1"/>
    </source>
</evidence>
<comment type="caution">
    <text evidence="2">The sequence shown here is derived from an EMBL/GenBank/DDBJ whole genome shotgun (WGS) entry which is preliminary data.</text>
</comment>
<sequence length="97" mass="11103">MRVNENSFSLFSFSFFFSSIRLFFVWINIKKQGGSTTQEGGLTNYSEDKLKNRMSDDVVSSSLSDYKSSFTGNGMQNIPGNDSYPFCKNNYLLHLRI</sequence>
<keyword evidence="1" id="KW-1133">Transmembrane helix</keyword>
<evidence type="ECO:0000313" key="3">
    <source>
        <dbReference type="Proteomes" id="UP001054945"/>
    </source>
</evidence>
<keyword evidence="1" id="KW-0812">Transmembrane</keyword>
<proteinExistence type="predicted"/>
<reference evidence="2 3" key="1">
    <citation type="submission" date="2021-06" db="EMBL/GenBank/DDBJ databases">
        <title>Caerostris extrusa draft genome.</title>
        <authorList>
            <person name="Kono N."/>
            <person name="Arakawa K."/>
        </authorList>
    </citation>
    <scope>NUCLEOTIDE SEQUENCE [LARGE SCALE GENOMIC DNA]</scope>
</reference>
<accession>A0AAV4W4Z6</accession>
<name>A0AAV4W4Z6_CAEEX</name>
<evidence type="ECO:0000256" key="1">
    <source>
        <dbReference type="SAM" id="Phobius"/>
    </source>
</evidence>
<gene>
    <name evidence="2" type="ORF">CEXT_95301</name>
</gene>
<keyword evidence="3" id="KW-1185">Reference proteome</keyword>
<dbReference type="AlphaFoldDB" id="A0AAV4W4Z6"/>
<keyword evidence="1" id="KW-0472">Membrane</keyword>